<feature type="chain" id="PRO_5018757865" evidence="2">
    <location>
        <begin position="26"/>
        <end position="106"/>
    </location>
</feature>
<keyword evidence="4" id="KW-1185">Reference proteome</keyword>
<feature type="signal peptide" evidence="2">
    <location>
        <begin position="1"/>
        <end position="25"/>
    </location>
</feature>
<feature type="region of interest" description="Disordered" evidence="1">
    <location>
        <begin position="68"/>
        <end position="90"/>
    </location>
</feature>
<sequence length="106" mass="10533">MSLRLNLAIGALSSFGLVAVCTVSAARLDYAPDPAQARQAPVAAVAVDEPAATGAIAPVAAVPAKPAAKPARAKAEAKPETGLDSERLAALLSSAPIGTVKPARRP</sequence>
<proteinExistence type="predicted"/>
<accession>A0A3S2YVJ4</accession>
<evidence type="ECO:0000313" key="3">
    <source>
        <dbReference type="EMBL" id="RVU20214.1"/>
    </source>
</evidence>
<reference evidence="3 4" key="1">
    <citation type="submission" date="2019-01" db="EMBL/GenBank/DDBJ databases">
        <authorList>
            <person name="Chen W.-M."/>
        </authorList>
    </citation>
    <scope>NUCLEOTIDE SEQUENCE [LARGE SCALE GENOMIC DNA]</scope>
    <source>
        <strain evidence="3 4">TER-1</strain>
    </source>
</reference>
<dbReference type="Proteomes" id="UP000286997">
    <property type="component" value="Unassembled WGS sequence"/>
</dbReference>
<dbReference type="AlphaFoldDB" id="A0A3S2YVJ4"/>
<keyword evidence="2" id="KW-0732">Signal</keyword>
<dbReference type="EMBL" id="SACP01000004">
    <property type="protein sequence ID" value="RVU20214.1"/>
    <property type="molecule type" value="Genomic_DNA"/>
</dbReference>
<evidence type="ECO:0000313" key="4">
    <source>
        <dbReference type="Proteomes" id="UP000286997"/>
    </source>
</evidence>
<gene>
    <name evidence="3" type="ORF">EOE48_06300</name>
</gene>
<comment type="caution">
    <text evidence="3">The sequence shown here is derived from an EMBL/GenBank/DDBJ whole genome shotgun (WGS) entry which is preliminary data.</text>
</comment>
<dbReference type="RefSeq" id="WP_127727933.1">
    <property type="nucleotide sequence ID" value="NZ_SACP01000004.1"/>
</dbReference>
<organism evidence="3 4">
    <name type="scientific">Methylobacterium oryzihabitans</name>
    <dbReference type="NCBI Taxonomy" id="2499852"/>
    <lineage>
        <taxon>Bacteria</taxon>
        <taxon>Pseudomonadati</taxon>
        <taxon>Pseudomonadota</taxon>
        <taxon>Alphaproteobacteria</taxon>
        <taxon>Hyphomicrobiales</taxon>
        <taxon>Methylobacteriaceae</taxon>
        <taxon>Methylobacterium</taxon>
    </lineage>
</organism>
<evidence type="ECO:0000256" key="1">
    <source>
        <dbReference type="SAM" id="MobiDB-lite"/>
    </source>
</evidence>
<evidence type="ECO:0000256" key="2">
    <source>
        <dbReference type="SAM" id="SignalP"/>
    </source>
</evidence>
<protein>
    <submittedName>
        <fullName evidence="3">Uncharacterized protein</fullName>
    </submittedName>
</protein>
<feature type="compositionally biased region" description="Basic and acidic residues" evidence="1">
    <location>
        <begin position="73"/>
        <end position="87"/>
    </location>
</feature>
<name>A0A3S2YVJ4_9HYPH</name>